<dbReference type="GO" id="GO:0009909">
    <property type="term" value="P:regulation of flower development"/>
    <property type="evidence" value="ECO:0007669"/>
    <property type="project" value="InterPro"/>
</dbReference>
<dbReference type="GO" id="GO:0005634">
    <property type="term" value="C:nucleus"/>
    <property type="evidence" value="ECO:0007669"/>
    <property type="project" value="UniProtKB-SubCell"/>
</dbReference>
<comment type="subcellular location">
    <subcellularLocation>
        <location evidence="1 3">Nucleus</location>
    </subcellularLocation>
</comment>
<dbReference type="AlphaFoldDB" id="A0AAD2ABS0"/>
<evidence type="ECO:0000313" key="6">
    <source>
        <dbReference type="Proteomes" id="UP000834106"/>
    </source>
</evidence>
<evidence type="ECO:0000256" key="3">
    <source>
        <dbReference type="PROSITE-ProRule" id="PRU00357"/>
    </source>
</evidence>
<evidence type="ECO:0000313" key="5">
    <source>
        <dbReference type="EMBL" id="CAI9783426.1"/>
    </source>
</evidence>
<keyword evidence="2 3" id="KW-0539">Nucleus</keyword>
<dbReference type="PANTHER" id="PTHR31319:SF103">
    <property type="entry name" value="CCT MOTIF FAMILY PROTEIN"/>
    <property type="match status" value="1"/>
</dbReference>
<dbReference type="Pfam" id="PF06203">
    <property type="entry name" value="CCT"/>
    <property type="match status" value="1"/>
</dbReference>
<dbReference type="Proteomes" id="UP000834106">
    <property type="component" value="Chromosome 19"/>
</dbReference>
<dbReference type="GO" id="GO:0003700">
    <property type="term" value="F:DNA-binding transcription factor activity"/>
    <property type="evidence" value="ECO:0007669"/>
    <property type="project" value="TreeGrafter"/>
</dbReference>
<accession>A0AAD2ABS0</accession>
<gene>
    <name evidence="5" type="ORF">FPE_LOCUS30856</name>
</gene>
<reference evidence="5" key="1">
    <citation type="submission" date="2023-05" db="EMBL/GenBank/DDBJ databases">
        <authorList>
            <person name="Huff M."/>
        </authorList>
    </citation>
    <scope>NUCLEOTIDE SEQUENCE</scope>
</reference>
<name>A0AAD2ABS0_9LAMI</name>
<dbReference type="InterPro" id="IPR010402">
    <property type="entry name" value="CCT_domain"/>
</dbReference>
<dbReference type="PANTHER" id="PTHR31319">
    <property type="entry name" value="ZINC FINGER PROTEIN CONSTANS-LIKE 4"/>
    <property type="match status" value="1"/>
</dbReference>
<evidence type="ECO:0000256" key="2">
    <source>
        <dbReference type="ARBA" id="ARBA00023242"/>
    </source>
</evidence>
<dbReference type="PROSITE" id="PS51017">
    <property type="entry name" value="CCT"/>
    <property type="match status" value="1"/>
</dbReference>
<sequence length="324" mass="37280">MYTPFWSFSNPFFDSLIHPFHDIFQEIEENAKNGLNLLQEKISFDEINSLDQIASTQFENMSLSHLTNDENFSLEVKTKEDQSPFDSFLDYGNSNPHEIYDGAAESTMKFMHRSYSSNSFENEPNFLFQPLFDNVFESQNLQNDMLNSPESSFSSGQMRRVCGTGDLQMKAKMQARNLSSSSPLSNVKSLNEEANVKAWRYTAEKRKERIDRYRAKRTKRNFNRTIKYVCRKTLADNRQRIGGGFARNDEACRRSICSLWHLAAAARYTVIKIVMLISNRNVAISANKTEPCIYRQEVQARYPLAPWASVMVGTSAWILTVTLA</sequence>
<keyword evidence="6" id="KW-1185">Reference proteome</keyword>
<feature type="domain" description="CCT" evidence="4">
    <location>
        <begin position="206"/>
        <end position="248"/>
    </location>
</feature>
<proteinExistence type="predicted"/>
<evidence type="ECO:0000259" key="4">
    <source>
        <dbReference type="PROSITE" id="PS51017"/>
    </source>
</evidence>
<protein>
    <recommendedName>
        <fullName evidence="4">CCT domain-containing protein</fullName>
    </recommendedName>
</protein>
<organism evidence="5 6">
    <name type="scientific">Fraxinus pennsylvanica</name>
    <dbReference type="NCBI Taxonomy" id="56036"/>
    <lineage>
        <taxon>Eukaryota</taxon>
        <taxon>Viridiplantae</taxon>
        <taxon>Streptophyta</taxon>
        <taxon>Embryophyta</taxon>
        <taxon>Tracheophyta</taxon>
        <taxon>Spermatophyta</taxon>
        <taxon>Magnoliopsida</taxon>
        <taxon>eudicotyledons</taxon>
        <taxon>Gunneridae</taxon>
        <taxon>Pentapetalae</taxon>
        <taxon>asterids</taxon>
        <taxon>lamiids</taxon>
        <taxon>Lamiales</taxon>
        <taxon>Oleaceae</taxon>
        <taxon>Oleeae</taxon>
        <taxon>Fraxinus</taxon>
    </lineage>
</organism>
<dbReference type="InterPro" id="IPR045281">
    <property type="entry name" value="CONSTANS-like"/>
</dbReference>
<evidence type="ECO:0000256" key="1">
    <source>
        <dbReference type="ARBA" id="ARBA00004123"/>
    </source>
</evidence>
<dbReference type="EMBL" id="OU503054">
    <property type="protein sequence ID" value="CAI9783426.1"/>
    <property type="molecule type" value="Genomic_DNA"/>
</dbReference>